<dbReference type="GO" id="GO:0004252">
    <property type="term" value="F:serine-type endopeptidase activity"/>
    <property type="evidence" value="ECO:0007669"/>
    <property type="project" value="InterPro"/>
</dbReference>
<dbReference type="NCBIfam" id="NF010412">
    <property type="entry name" value="PRK13838.1"/>
    <property type="match status" value="1"/>
</dbReference>
<dbReference type="InterPro" id="IPR019533">
    <property type="entry name" value="Peptidase_S26"/>
</dbReference>
<dbReference type="Proteomes" id="UP000027180">
    <property type="component" value="Plasmid pRetIE4771a"/>
</dbReference>
<evidence type="ECO:0000256" key="5">
    <source>
        <dbReference type="ARBA" id="ARBA00022971"/>
    </source>
</evidence>
<organism evidence="7 8">
    <name type="scientific">Rhizobium etli bv. mimosae str. IE4771</name>
    <dbReference type="NCBI Taxonomy" id="1432050"/>
    <lineage>
        <taxon>Bacteria</taxon>
        <taxon>Pseudomonadati</taxon>
        <taxon>Pseudomonadota</taxon>
        <taxon>Alphaproteobacteria</taxon>
        <taxon>Hyphomicrobiales</taxon>
        <taxon>Rhizobiaceae</taxon>
        <taxon>Rhizobium/Agrobacterium group</taxon>
        <taxon>Rhizobium</taxon>
    </lineage>
</organism>
<keyword evidence="4" id="KW-0574">Periplasm</keyword>
<dbReference type="Gene3D" id="2.10.109.10">
    <property type="entry name" value="Umud Fragment, subunit A"/>
    <property type="match status" value="1"/>
</dbReference>
<dbReference type="RefSeq" id="WP_051649906.1">
    <property type="nucleotide sequence ID" value="NZ_CP006987.1"/>
</dbReference>
<evidence type="ECO:0000256" key="4">
    <source>
        <dbReference type="ARBA" id="ARBA00022764"/>
    </source>
</evidence>
<name>A0A060I765_RHIET</name>
<comment type="similarity">
    <text evidence="2">Belongs to the peptidase S26C family.</text>
</comment>
<feature type="domain" description="Peptidase S26" evidence="6">
    <location>
        <begin position="20"/>
        <end position="181"/>
    </location>
</feature>
<evidence type="ECO:0000313" key="8">
    <source>
        <dbReference type="Proteomes" id="UP000027180"/>
    </source>
</evidence>
<dbReference type="GO" id="GO:0042597">
    <property type="term" value="C:periplasmic space"/>
    <property type="evidence" value="ECO:0007669"/>
    <property type="project" value="UniProtKB-SubCell"/>
</dbReference>
<dbReference type="OrthoDB" id="5360818at2"/>
<dbReference type="EMBL" id="CP006987">
    <property type="protein sequence ID" value="AIC29712.1"/>
    <property type="molecule type" value="Genomic_DNA"/>
</dbReference>
<dbReference type="AlphaFoldDB" id="A0A060I765"/>
<dbReference type="NCBIfam" id="TIGR02771">
    <property type="entry name" value="TraF_Ti"/>
    <property type="match status" value="1"/>
</dbReference>
<evidence type="ECO:0000259" key="6">
    <source>
        <dbReference type="Pfam" id="PF10502"/>
    </source>
</evidence>
<evidence type="ECO:0000256" key="3">
    <source>
        <dbReference type="ARBA" id="ARBA00022729"/>
    </source>
</evidence>
<evidence type="ECO:0000256" key="1">
    <source>
        <dbReference type="ARBA" id="ARBA00004418"/>
    </source>
</evidence>
<sequence length="188" mass="19471">MKTSVFAFGTRRAQRAHAVVLLALAASIVGGGVAAAIVGGFRINLTPSEPLGLWRIVTLDRPAAAGDLVFICPPQTTEMREARERGYLRAGTCPGGVAPLIKTVIGVAGQRVEIGAGVTIDGRAIASSDLADRDGNGRPMTPFAGGVVPDESVYLHSGFRGSYDSRYFGPLPASGILGLAQPVLIYAP</sequence>
<keyword evidence="7" id="KW-0614">Plasmid</keyword>
<dbReference type="MEROPS" id="S26.014"/>
<reference evidence="7 8" key="1">
    <citation type="submission" date="2013-12" db="EMBL/GenBank/DDBJ databases">
        <title>Complete genome sequence of Rhizobium etli bv. mimosae IE4771.</title>
        <authorList>
            <person name="Bustos P."/>
            <person name="Santamaria R.I."/>
            <person name="Lozano L."/>
            <person name="Ormeno-Orrillo E."/>
            <person name="Rogel M.A."/>
            <person name="Romero D."/>
            <person name="Cevallos M.A."/>
            <person name="Martinez-Romero E."/>
            <person name="Gonzalez V."/>
        </authorList>
    </citation>
    <scope>NUCLEOTIDE SEQUENCE [LARGE SCALE GENOMIC DNA]</scope>
    <source>
        <strain evidence="7 8">IE4771</strain>
        <plasmid evidence="8">Plasmid pRetIE4771a</plasmid>
    </source>
</reference>
<gene>
    <name evidence="7" type="primary">traF-1</name>
    <name evidence="7" type="ORF">IE4771_PA00206</name>
</gene>
<dbReference type="KEGG" id="rei:IE4771_PA00206"/>
<protein>
    <submittedName>
        <fullName evidence="7">Conjugal transfer signal peptidase protein TraF 1</fullName>
    </submittedName>
</protein>
<dbReference type="GO" id="GO:0006465">
    <property type="term" value="P:signal peptide processing"/>
    <property type="evidence" value="ECO:0007669"/>
    <property type="project" value="InterPro"/>
</dbReference>
<keyword evidence="5" id="KW-0184">Conjugation</keyword>
<dbReference type="Pfam" id="PF10502">
    <property type="entry name" value="Peptidase_S26"/>
    <property type="match status" value="1"/>
</dbReference>
<comment type="subcellular location">
    <subcellularLocation>
        <location evidence="1">Periplasm</location>
    </subcellularLocation>
</comment>
<evidence type="ECO:0000313" key="7">
    <source>
        <dbReference type="EMBL" id="AIC29712.1"/>
    </source>
</evidence>
<dbReference type="InterPro" id="IPR014139">
    <property type="entry name" value="Peptidase_S26C_TraF"/>
</dbReference>
<dbReference type="HOGENOM" id="CLU_104604_3_0_5"/>
<dbReference type="SUPFAM" id="SSF51306">
    <property type="entry name" value="LexA/Signal peptidase"/>
    <property type="match status" value="1"/>
</dbReference>
<dbReference type="InterPro" id="IPR036286">
    <property type="entry name" value="LexA/Signal_pep-like_sf"/>
</dbReference>
<keyword evidence="3" id="KW-0732">Signal</keyword>
<accession>A0A060I765</accession>
<proteinExistence type="inferred from homology"/>
<geneLocation type="plasmid" evidence="7 8">
    <name>pRetIE4771a</name>
</geneLocation>
<evidence type="ECO:0000256" key="2">
    <source>
        <dbReference type="ARBA" id="ARBA00005849"/>
    </source>
</evidence>